<reference evidence="1" key="1">
    <citation type="submission" date="2019-08" db="EMBL/GenBank/DDBJ databases">
        <authorList>
            <person name="Kucharzyk K."/>
            <person name="Murdoch R.W."/>
            <person name="Higgins S."/>
            <person name="Loffler F."/>
        </authorList>
    </citation>
    <scope>NUCLEOTIDE SEQUENCE</scope>
</reference>
<protein>
    <submittedName>
        <fullName evidence="1">Uncharacterized protein</fullName>
    </submittedName>
</protein>
<accession>A0A645B3E8</accession>
<organism evidence="1">
    <name type="scientific">bioreactor metagenome</name>
    <dbReference type="NCBI Taxonomy" id="1076179"/>
    <lineage>
        <taxon>unclassified sequences</taxon>
        <taxon>metagenomes</taxon>
        <taxon>ecological metagenomes</taxon>
    </lineage>
</organism>
<gene>
    <name evidence="1" type="ORF">SDC9_106795</name>
</gene>
<comment type="caution">
    <text evidence="1">The sequence shown here is derived from an EMBL/GenBank/DDBJ whole genome shotgun (WGS) entry which is preliminary data.</text>
</comment>
<dbReference type="AlphaFoldDB" id="A0A645B3E8"/>
<dbReference type="EMBL" id="VSSQ01017543">
    <property type="protein sequence ID" value="MPM59949.1"/>
    <property type="molecule type" value="Genomic_DNA"/>
</dbReference>
<proteinExistence type="predicted"/>
<sequence length="76" mass="8530">MKHLIKLFQPSHGAQFFQDALFIIRAQYDVLRDIVGDISGLGTGQHVDHHVGGQSWREVGELRKELISVAHQRLGA</sequence>
<evidence type="ECO:0000313" key="1">
    <source>
        <dbReference type="EMBL" id="MPM59949.1"/>
    </source>
</evidence>
<name>A0A645B3E8_9ZZZZ</name>
<dbReference type="AntiFam" id="ANF00086">
    <property type="entry name" value="Shadow ORF (opposite lon)"/>
</dbReference>